<dbReference type="AlphaFoldDB" id="A0AAE0L1Q0"/>
<proteinExistence type="predicted"/>
<accession>A0AAE0L1Q0</accession>
<protein>
    <submittedName>
        <fullName evidence="1">Uncharacterized protein</fullName>
    </submittedName>
</protein>
<feature type="non-terminal residue" evidence="1">
    <location>
        <position position="1"/>
    </location>
</feature>
<gene>
    <name evidence="1" type="ORF">CYMTET_22840</name>
</gene>
<dbReference type="EMBL" id="LGRX02011684">
    <property type="protein sequence ID" value="KAK3268667.1"/>
    <property type="molecule type" value="Genomic_DNA"/>
</dbReference>
<name>A0AAE0L1Q0_9CHLO</name>
<organism evidence="1 2">
    <name type="scientific">Cymbomonas tetramitiformis</name>
    <dbReference type="NCBI Taxonomy" id="36881"/>
    <lineage>
        <taxon>Eukaryota</taxon>
        <taxon>Viridiplantae</taxon>
        <taxon>Chlorophyta</taxon>
        <taxon>Pyramimonadophyceae</taxon>
        <taxon>Pyramimonadales</taxon>
        <taxon>Pyramimonadaceae</taxon>
        <taxon>Cymbomonas</taxon>
    </lineage>
</organism>
<reference evidence="1 2" key="1">
    <citation type="journal article" date="2015" name="Genome Biol. Evol.">
        <title>Comparative Genomics of a Bacterivorous Green Alga Reveals Evolutionary Causalities and Consequences of Phago-Mixotrophic Mode of Nutrition.</title>
        <authorList>
            <person name="Burns J.A."/>
            <person name="Paasch A."/>
            <person name="Narechania A."/>
            <person name="Kim E."/>
        </authorList>
    </citation>
    <scope>NUCLEOTIDE SEQUENCE [LARGE SCALE GENOMIC DNA]</scope>
    <source>
        <strain evidence="1 2">PLY_AMNH</strain>
    </source>
</reference>
<comment type="caution">
    <text evidence="1">The sequence shown here is derived from an EMBL/GenBank/DDBJ whole genome shotgun (WGS) entry which is preliminary data.</text>
</comment>
<evidence type="ECO:0000313" key="1">
    <source>
        <dbReference type="EMBL" id="KAK3268667.1"/>
    </source>
</evidence>
<evidence type="ECO:0000313" key="2">
    <source>
        <dbReference type="Proteomes" id="UP001190700"/>
    </source>
</evidence>
<sequence>LEDDPVTLHWQWVAPKPGPCVNDRTKEVDKEHAVGGFTEGKRPTIDWSEFDADEIVHKWEVNDDEIVDSIPHEFYDAIIDQLKLIMKAKKQVARNLYSLRPICIAL</sequence>
<dbReference type="Proteomes" id="UP001190700">
    <property type="component" value="Unassembled WGS sequence"/>
</dbReference>
<keyword evidence="2" id="KW-1185">Reference proteome</keyword>